<keyword evidence="1" id="KW-1133">Transmembrane helix</keyword>
<evidence type="ECO:0000256" key="1">
    <source>
        <dbReference type="SAM" id="Phobius"/>
    </source>
</evidence>
<dbReference type="AlphaFoldDB" id="A0ABD0U6R7"/>
<name>A0ABD0U6R7_DENTH</name>
<proteinExistence type="predicted"/>
<dbReference type="EMBL" id="JANQDX010000017">
    <property type="protein sequence ID" value="KAL0908297.1"/>
    <property type="molecule type" value="Genomic_DNA"/>
</dbReference>
<feature type="transmembrane region" description="Helical" evidence="1">
    <location>
        <begin position="163"/>
        <end position="182"/>
    </location>
</feature>
<evidence type="ECO:0000313" key="3">
    <source>
        <dbReference type="Proteomes" id="UP001552299"/>
    </source>
</evidence>
<keyword evidence="1" id="KW-0472">Membrane</keyword>
<accession>A0ABD0U6R7</accession>
<organism evidence="2 3">
    <name type="scientific">Dendrobium thyrsiflorum</name>
    <name type="common">Pinecone-like raceme dendrobium</name>
    <name type="synonym">Orchid</name>
    <dbReference type="NCBI Taxonomy" id="117978"/>
    <lineage>
        <taxon>Eukaryota</taxon>
        <taxon>Viridiplantae</taxon>
        <taxon>Streptophyta</taxon>
        <taxon>Embryophyta</taxon>
        <taxon>Tracheophyta</taxon>
        <taxon>Spermatophyta</taxon>
        <taxon>Magnoliopsida</taxon>
        <taxon>Liliopsida</taxon>
        <taxon>Asparagales</taxon>
        <taxon>Orchidaceae</taxon>
        <taxon>Epidendroideae</taxon>
        <taxon>Malaxideae</taxon>
        <taxon>Dendrobiinae</taxon>
        <taxon>Dendrobium</taxon>
    </lineage>
</organism>
<feature type="transmembrane region" description="Helical" evidence="1">
    <location>
        <begin position="131"/>
        <end position="151"/>
    </location>
</feature>
<keyword evidence="1" id="KW-0812">Transmembrane</keyword>
<gene>
    <name evidence="2" type="ORF">M5K25_022785</name>
</gene>
<dbReference type="Proteomes" id="UP001552299">
    <property type="component" value="Unassembled WGS sequence"/>
</dbReference>
<comment type="caution">
    <text evidence="2">The sequence shown here is derived from an EMBL/GenBank/DDBJ whole genome shotgun (WGS) entry which is preliminary data.</text>
</comment>
<keyword evidence="3" id="KW-1185">Reference proteome</keyword>
<sequence length="214" mass="23939">MQQKGSYLNIYCAFAAILLRFCKRAAKGKLICIECILAALLQKRNNQDVRLRPVFAQNNFPVLTHQNPHSSPSIQSNLPLSFSPLSPWLAHHPFPALSSSRLLQPDHNKPDSLTFLHKQQATTSTCNRTSLLLSASLAFSPLYAATVRWILNIYLMASLNRKCSLVIGRATAMVAVVLVHGMEIEGLVRRPHLIEATARHTSIILTRRFNYGID</sequence>
<reference evidence="2 3" key="1">
    <citation type="journal article" date="2024" name="Plant Biotechnol. J.">
        <title>Dendrobium thyrsiflorum genome and its molecular insights into genes involved in important horticultural traits.</title>
        <authorList>
            <person name="Chen B."/>
            <person name="Wang J.Y."/>
            <person name="Zheng P.J."/>
            <person name="Li K.L."/>
            <person name="Liang Y.M."/>
            <person name="Chen X.F."/>
            <person name="Zhang C."/>
            <person name="Zhao X."/>
            <person name="He X."/>
            <person name="Zhang G.Q."/>
            <person name="Liu Z.J."/>
            <person name="Xu Q."/>
        </authorList>
    </citation>
    <scope>NUCLEOTIDE SEQUENCE [LARGE SCALE GENOMIC DNA]</scope>
    <source>
        <strain evidence="2">GZMU011</strain>
    </source>
</reference>
<protein>
    <submittedName>
        <fullName evidence="2">Uncharacterized protein</fullName>
    </submittedName>
</protein>
<evidence type="ECO:0000313" key="2">
    <source>
        <dbReference type="EMBL" id="KAL0908297.1"/>
    </source>
</evidence>